<organism evidence="2 3">
    <name type="scientific">Porphyra umbilicalis</name>
    <name type="common">Purple laver</name>
    <name type="synonym">Red alga</name>
    <dbReference type="NCBI Taxonomy" id="2786"/>
    <lineage>
        <taxon>Eukaryota</taxon>
        <taxon>Rhodophyta</taxon>
        <taxon>Bangiophyceae</taxon>
        <taxon>Bangiales</taxon>
        <taxon>Bangiaceae</taxon>
        <taxon>Porphyra</taxon>
    </lineage>
</organism>
<keyword evidence="3" id="KW-1185">Reference proteome</keyword>
<feature type="compositionally biased region" description="Basic residues" evidence="1">
    <location>
        <begin position="40"/>
        <end position="52"/>
    </location>
</feature>
<protein>
    <submittedName>
        <fullName evidence="2">Uncharacterized protein</fullName>
    </submittedName>
</protein>
<sequence length="255" mass="26898">MDARPDTSANTDRAAAVGVPRGAAAEPRPPWRRRDPDRRPCRRRRRLARRRGCGGGHAIAAAPIAPQRARGGGGDGSGTLPSPHVAAGGAIPRAWRTRRGWTGERRYPNVPSRRSVVAIRQHGRRLQRGSGHHAGVGSGVSSPASTPLAAADRRRYRFVAATVTATAVALRSLSRQGGGRPTPPVDLLGGGRRRPSPPPLTWPPRQRVAGGPRHGSRRRRWRPAACLSLARAADAACPPAAVRVAPAAAVAVAAR</sequence>
<dbReference type="EMBL" id="KV919350">
    <property type="protein sequence ID" value="OSX69952.1"/>
    <property type="molecule type" value="Genomic_DNA"/>
</dbReference>
<accession>A0A1X6NN07</accession>
<name>A0A1X6NN07_PORUM</name>
<feature type="compositionally biased region" description="Low complexity" evidence="1">
    <location>
        <begin position="13"/>
        <end position="26"/>
    </location>
</feature>
<feature type="compositionally biased region" description="Low complexity" evidence="1">
    <location>
        <begin position="58"/>
        <end position="69"/>
    </location>
</feature>
<evidence type="ECO:0000256" key="1">
    <source>
        <dbReference type="SAM" id="MobiDB-lite"/>
    </source>
</evidence>
<proteinExistence type="predicted"/>
<feature type="region of interest" description="Disordered" evidence="1">
    <location>
        <begin position="124"/>
        <end position="148"/>
    </location>
</feature>
<evidence type="ECO:0000313" key="2">
    <source>
        <dbReference type="EMBL" id="OSX69952.1"/>
    </source>
</evidence>
<evidence type="ECO:0000313" key="3">
    <source>
        <dbReference type="Proteomes" id="UP000218209"/>
    </source>
</evidence>
<reference evidence="2 3" key="1">
    <citation type="submission" date="2017-03" db="EMBL/GenBank/DDBJ databases">
        <title>WGS assembly of Porphyra umbilicalis.</title>
        <authorList>
            <person name="Brawley S.H."/>
            <person name="Blouin N.A."/>
            <person name="Ficko-Blean E."/>
            <person name="Wheeler G.L."/>
            <person name="Lohr M."/>
            <person name="Goodson H.V."/>
            <person name="Jenkins J.W."/>
            <person name="Blaby-Haas C.E."/>
            <person name="Helliwell K.E."/>
            <person name="Chan C."/>
            <person name="Marriage T."/>
            <person name="Bhattacharya D."/>
            <person name="Klein A.S."/>
            <person name="Badis Y."/>
            <person name="Brodie J."/>
            <person name="Cao Y."/>
            <person name="Collen J."/>
            <person name="Dittami S.M."/>
            <person name="Gachon C.M."/>
            <person name="Green B.R."/>
            <person name="Karpowicz S."/>
            <person name="Kim J.W."/>
            <person name="Kudahl U."/>
            <person name="Lin S."/>
            <person name="Michel G."/>
            <person name="Mittag M."/>
            <person name="Olson B.J."/>
            <person name="Pangilinan J."/>
            <person name="Peng Y."/>
            <person name="Qiu H."/>
            <person name="Shu S."/>
            <person name="Singer J.T."/>
            <person name="Smith A.G."/>
            <person name="Sprecher B.N."/>
            <person name="Wagner V."/>
            <person name="Wang W."/>
            <person name="Wang Z.-Y."/>
            <person name="Yan J."/>
            <person name="Yarish C."/>
            <person name="Zoeuner-Riek S."/>
            <person name="Zhuang Y."/>
            <person name="Zou Y."/>
            <person name="Lindquist E.A."/>
            <person name="Grimwood J."/>
            <person name="Barry K."/>
            <person name="Rokhsar D.S."/>
            <person name="Schmutz J."/>
            <person name="Stiller J.W."/>
            <person name="Grossman A.R."/>
            <person name="Prochnik S.E."/>
        </authorList>
    </citation>
    <scope>NUCLEOTIDE SEQUENCE [LARGE SCALE GENOMIC DNA]</scope>
    <source>
        <strain evidence="2">4086291</strain>
    </source>
</reference>
<gene>
    <name evidence="2" type="ORF">BU14_0985s0004</name>
</gene>
<feature type="region of interest" description="Disordered" evidence="1">
    <location>
        <begin position="173"/>
        <end position="220"/>
    </location>
</feature>
<feature type="region of interest" description="Disordered" evidence="1">
    <location>
        <begin position="1"/>
        <end position="87"/>
    </location>
</feature>
<dbReference type="AlphaFoldDB" id="A0A1X6NN07"/>
<dbReference type="Proteomes" id="UP000218209">
    <property type="component" value="Unassembled WGS sequence"/>
</dbReference>